<proteinExistence type="predicted"/>
<evidence type="ECO:0000256" key="5">
    <source>
        <dbReference type="ARBA" id="ARBA00022692"/>
    </source>
</evidence>
<dbReference type="GO" id="GO:0005524">
    <property type="term" value="F:ATP binding"/>
    <property type="evidence" value="ECO:0007669"/>
    <property type="project" value="UniProtKB-KW"/>
</dbReference>
<sequence>MTTARTNDATAEAPRPGTPPEGHTPEAGGQHSTAAGHGTTPSPGTGPHTTEPGAARPGAVGILRRGIAASPELLRGIRLTLLLALLGGAGRVVVPVLVQQVLDKGLADGKVDMGTVYRLAMIGVVAVAATAVVTRTTQKRLAMASERALCQLRVKAFAHVHRLSVAEQSTQQRGALVSRVSADVEALGIFLQWGGIAWIVNGAIMTATLVTMAVYDWRLTLVVVLIVVPLVLMLRALQRRLGAAHDRVRTDVSGLLTVVSETVQGAGVIRGYGIQRRTTARTFRAIHRWRDSKIRAGLFAALVFTSGEFFGTLTVVGVVAAGIALGPLAGLTAGTLVAFLLLVNLFLEPVTELTEVIDHTQTAVAGWRKVLDLLDTPIEVPAPRDGVVLPRQAHSLEVRELSYAYQEGAEPVLADVSLSVVAGARVAVVGATGAGKTTLAKLLVRLADPTSGRILLGGTDVRDLAPASLRSRVVMVPQDCFLFDSTVAENVRFGKPEATDEEIADAFGYLGLGDWLAALPDGPHTRTGQRGENLSLGERQLVALARAHVADPGLLILDEATSSVDPATDTRLTHALENLSTGRTSLTIAHRLATAERADEILVFAHGRLAERGAHGDLLRRGGVYAGLYASWLDVTAGAPGGVG</sequence>
<dbReference type="SMART" id="SM00382">
    <property type="entry name" value="AAA"/>
    <property type="match status" value="1"/>
</dbReference>
<dbReference type="FunFam" id="3.40.50.300:FF:001001">
    <property type="entry name" value="Multidrug ABC transporter ATP-binding protein"/>
    <property type="match status" value="1"/>
</dbReference>
<feature type="transmembrane region" description="Helical" evidence="11">
    <location>
        <begin position="329"/>
        <end position="347"/>
    </location>
</feature>
<dbReference type="InterPro" id="IPR011527">
    <property type="entry name" value="ABC1_TM_dom"/>
</dbReference>
<dbReference type="Proteomes" id="UP000675554">
    <property type="component" value="Unassembled WGS sequence"/>
</dbReference>
<evidence type="ECO:0000256" key="8">
    <source>
        <dbReference type="ARBA" id="ARBA00022989"/>
    </source>
</evidence>
<dbReference type="EMBL" id="JAGSMN010001241">
    <property type="protein sequence ID" value="MBR7678163.1"/>
    <property type="molecule type" value="Genomic_DNA"/>
</dbReference>
<dbReference type="Pfam" id="PF00664">
    <property type="entry name" value="ABC_membrane"/>
    <property type="match status" value="1"/>
</dbReference>
<evidence type="ECO:0000256" key="9">
    <source>
        <dbReference type="ARBA" id="ARBA00023136"/>
    </source>
</evidence>
<evidence type="ECO:0000256" key="4">
    <source>
        <dbReference type="ARBA" id="ARBA00022519"/>
    </source>
</evidence>
<dbReference type="GO" id="GO:0005886">
    <property type="term" value="C:plasma membrane"/>
    <property type="evidence" value="ECO:0007669"/>
    <property type="project" value="UniProtKB-SubCell"/>
</dbReference>
<feature type="domain" description="ABC transmembrane type-1" evidence="13">
    <location>
        <begin position="79"/>
        <end position="362"/>
    </location>
</feature>
<keyword evidence="4" id="KW-0997">Cell inner membrane</keyword>
<dbReference type="InterPro" id="IPR003439">
    <property type="entry name" value="ABC_transporter-like_ATP-bd"/>
</dbReference>
<dbReference type="InterPro" id="IPR039421">
    <property type="entry name" value="Type_1_exporter"/>
</dbReference>
<keyword evidence="2" id="KW-0813">Transport</keyword>
<gene>
    <name evidence="14" type="ORF">KDA82_35335</name>
</gene>
<organism evidence="14 15">
    <name type="scientific">Streptomyces daliensis</name>
    <dbReference type="NCBI Taxonomy" id="299421"/>
    <lineage>
        <taxon>Bacteria</taxon>
        <taxon>Bacillati</taxon>
        <taxon>Actinomycetota</taxon>
        <taxon>Actinomycetes</taxon>
        <taxon>Kitasatosporales</taxon>
        <taxon>Streptomycetaceae</taxon>
        <taxon>Streptomyces</taxon>
    </lineage>
</organism>
<keyword evidence="3" id="KW-1003">Cell membrane</keyword>
<dbReference type="AlphaFoldDB" id="A0A8T4J537"/>
<evidence type="ECO:0000256" key="2">
    <source>
        <dbReference type="ARBA" id="ARBA00022448"/>
    </source>
</evidence>
<feature type="transmembrane region" description="Helical" evidence="11">
    <location>
        <begin position="298"/>
        <end position="323"/>
    </location>
</feature>
<keyword evidence="6" id="KW-0547">Nucleotide-binding</keyword>
<feature type="transmembrane region" description="Helical" evidence="11">
    <location>
        <begin position="219"/>
        <end position="237"/>
    </location>
</feature>
<keyword evidence="7 14" id="KW-0067">ATP-binding</keyword>
<evidence type="ECO:0000256" key="6">
    <source>
        <dbReference type="ARBA" id="ARBA00022741"/>
    </source>
</evidence>
<comment type="caution">
    <text evidence="14">The sequence shown here is derived from an EMBL/GenBank/DDBJ whole genome shotgun (WGS) entry which is preliminary data.</text>
</comment>
<dbReference type="GO" id="GO:0016887">
    <property type="term" value="F:ATP hydrolysis activity"/>
    <property type="evidence" value="ECO:0007669"/>
    <property type="project" value="InterPro"/>
</dbReference>
<evidence type="ECO:0000256" key="7">
    <source>
        <dbReference type="ARBA" id="ARBA00022840"/>
    </source>
</evidence>
<feature type="region of interest" description="Disordered" evidence="10">
    <location>
        <begin position="1"/>
        <end position="57"/>
    </location>
</feature>
<dbReference type="PANTHER" id="PTHR43394">
    <property type="entry name" value="ATP-DEPENDENT PERMEASE MDL1, MITOCHONDRIAL"/>
    <property type="match status" value="1"/>
</dbReference>
<keyword evidence="8 11" id="KW-1133">Transmembrane helix</keyword>
<dbReference type="PROSITE" id="PS50893">
    <property type="entry name" value="ABC_TRANSPORTER_2"/>
    <property type="match status" value="1"/>
</dbReference>
<evidence type="ECO:0000259" key="12">
    <source>
        <dbReference type="PROSITE" id="PS50893"/>
    </source>
</evidence>
<feature type="transmembrane region" description="Helical" evidence="11">
    <location>
        <begin position="79"/>
        <end position="102"/>
    </location>
</feature>
<reference evidence="14" key="1">
    <citation type="submission" date="2021-04" db="EMBL/GenBank/DDBJ databases">
        <title>Sequencing of actinobacteria type strains.</title>
        <authorList>
            <person name="Nguyen G.-S."/>
            <person name="Wentzel A."/>
        </authorList>
    </citation>
    <scope>NUCLEOTIDE SEQUENCE</scope>
    <source>
        <strain evidence="14">DSM 42095</strain>
    </source>
</reference>
<accession>A0A8T4J537</accession>
<feature type="compositionally biased region" description="Low complexity" evidence="10">
    <location>
        <begin position="33"/>
        <end position="55"/>
    </location>
</feature>
<dbReference type="Gene3D" id="3.40.50.300">
    <property type="entry name" value="P-loop containing nucleotide triphosphate hydrolases"/>
    <property type="match status" value="1"/>
</dbReference>
<feature type="transmembrane region" description="Helical" evidence="11">
    <location>
        <begin position="189"/>
        <end position="213"/>
    </location>
</feature>
<dbReference type="InterPro" id="IPR027417">
    <property type="entry name" value="P-loop_NTPase"/>
</dbReference>
<name>A0A8T4J537_9ACTN</name>
<evidence type="ECO:0000313" key="15">
    <source>
        <dbReference type="Proteomes" id="UP000675554"/>
    </source>
</evidence>
<dbReference type="SUPFAM" id="SSF52540">
    <property type="entry name" value="P-loop containing nucleoside triphosphate hydrolases"/>
    <property type="match status" value="1"/>
</dbReference>
<evidence type="ECO:0000256" key="1">
    <source>
        <dbReference type="ARBA" id="ARBA00004651"/>
    </source>
</evidence>
<dbReference type="InterPro" id="IPR036640">
    <property type="entry name" value="ABC1_TM_sf"/>
</dbReference>
<evidence type="ECO:0000313" key="14">
    <source>
        <dbReference type="EMBL" id="MBR7678163.1"/>
    </source>
</evidence>
<feature type="domain" description="ABC transporter" evidence="12">
    <location>
        <begin position="396"/>
        <end position="631"/>
    </location>
</feature>
<keyword evidence="15" id="KW-1185">Reference proteome</keyword>
<dbReference type="SUPFAM" id="SSF90123">
    <property type="entry name" value="ABC transporter transmembrane region"/>
    <property type="match status" value="1"/>
</dbReference>
<evidence type="ECO:0000256" key="3">
    <source>
        <dbReference type="ARBA" id="ARBA00022475"/>
    </source>
</evidence>
<evidence type="ECO:0000259" key="13">
    <source>
        <dbReference type="PROSITE" id="PS50929"/>
    </source>
</evidence>
<dbReference type="PANTHER" id="PTHR43394:SF1">
    <property type="entry name" value="ATP-BINDING CASSETTE SUB-FAMILY B MEMBER 10, MITOCHONDRIAL"/>
    <property type="match status" value="1"/>
</dbReference>
<keyword evidence="5 11" id="KW-0812">Transmembrane</keyword>
<feature type="transmembrane region" description="Helical" evidence="11">
    <location>
        <begin position="114"/>
        <end position="133"/>
    </location>
</feature>
<comment type="subcellular location">
    <subcellularLocation>
        <location evidence="1">Cell membrane</location>
        <topology evidence="1">Multi-pass membrane protein</topology>
    </subcellularLocation>
</comment>
<evidence type="ECO:0000256" key="10">
    <source>
        <dbReference type="SAM" id="MobiDB-lite"/>
    </source>
</evidence>
<dbReference type="CDD" id="cd07346">
    <property type="entry name" value="ABC_6TM_exporters"/>
    <property type="match status" value="1"/>
</dbReference>
<dbReference type="Gene3D" id="1.20.1560.10">
    <property type="entry name" value="ABC transporter type 1, transmembrane domain"/>
    <property type="match status" value="1"/>
</dbReference>
<dbReference type="PROSITE" id="PS50929">
    <property type="entry name" value="ABC_TM1F"/>
    <property type="match status" value="1"/>
</dbReference>
<protein>
    <submittedName>
        <fullName evidence="14">ABC transporter ATP-binding protein</fullName>
    </submittedName>
</protein>
<dbReference type="GO" id="GO:0015421">
    <property type="term" value="F:ABC-type oligopeptide transporter activity"/>
    <property type="evidence" value="ECO:0007669"/>
    <property type="project" value="TreeGrafter"/>
</dbReference>
<keyword evidence="9 11" id="KW-0472">Membrane</keyword>
<evidence type="ECO:0000256" key="11">
    <source>
        <dbReference type="SAM" id="Phobius"/>
    </source>
</evidence>
<dbReference type="InterPro" id="IPR003593">
    <property type="entry name" value="AAA+_ATPase"/>
</dbReference>
<dbReference type="Pfam" id="PF00005">
    <property type="entry name" value="ABC_tran"/>
    <property type="match status" value="1"/>
</dbReference>